<comment type="caution">
    <text evidence="1">The sequence shown here is derived from an EMBL/GenBank/DDBJ whole genome shotgun (WGS) entry which is preliminary data.</text>
</comment>
<accession>M6FIZ8</accession>
<sequence length="53" mass="6608">MFFPTLRAVRGNYFRERFLEKKRNFFRKKIRTQTVLSGERVKITRRRRKGFLA</sequence>
<organism evidence="1 2">
    <name type="scientific">Leptospira kirschneri serovar Bulgarica str. Nikolaevo</name>
    <dbReference type="NCBI Taxonomy" id="1240687"/>
    <lineage>
        <taxon>Bacteria</taxon>
        <taxon>Pseudomonadati</taxon>
        <taxon>Spirochaetota</taxon>
        <taxon>Spirochaetia</taxon>
        <taxon>Leptospirales</taxon>
        <taxon>Leptospiraceae</taxon>
        <taxon>Leptospira</taxon>
    </lineage>
</organism>
<evidence type="ECO:0000313" key="2">
    <source>
        <dbReference type="Proteomes" id="UP000011980"/>
    </source>
</evidence>
<proteinExistence type="predicted"/>
<dbReference type="EMBL" id="ANCE01000159">
    <property type="protein sequence ID" value="EMK22776.1"/>
    <property type="molecule type" value="Genomic_DNA"/>
</dbReference>
<protein>
    <submittedName>
        <fullName evidence="1">Uncharacterized protein</fullName>
    </submittedName>
</protein>
<dbReference type="AlphaFoldDB" id="M6FIZ8"/>
<reference evidence="1 2" key="1">
    <citation type="submission" date="2013-01" db="EMBL/GenBank/DDBJ databases">
        <authorList>
            <person name="Harkins D.M."/>
            <person name="Durkin A.S."/>
            <person name="Brinkac L.M."/>
            <person name="Haft D.H."/>
            <person name="Selengut J.D."/>
            <person name="Sanka R."/>
            <person name="DePew J."/>
            <person name="Purushe J."/>
            <person name="Galloway R.L."/>
            <person name="Vinetz J.M."/>
            <person name="Sutton G.G."/>
            <person name="Nierman W.C."/>
            <person name="Fouts D.E."/>
        </authorList>
    </citation>
    <scope>NUCLEOTIDE SEQUENCE [LARGE SCALE GENOMIC DNA]</scope>
    <source>
        <strain evidence="1 2">Nikolaevo</strain>
    </source>
</reference>
<name>M6FIZ8_9LEPT</name>
<dbReference type="Proteomes" id="UP000011980">
    <property type="component" value="Unassembled WGS sequence"/>
</dbReference>
<gene>
    <name evidence="1" type="ORF">LEP1GSC008_0883</name>
</gene>
<evidence type="ECO:0000313" key="1">
    <source>
        <dbReference type="EMBL" id="EMK22776.1"/>
    </source>
</evidence>
<dbReference type="PATRIC" id="fig|1240687.3.peg.3284"/>